<evidence type="ECO:0000313" key="1">
    <source>
        <dbReference type="EMBL" id="MBL0428324.1"/>
    </source>
</evidence>
<accession>A0ABS1JVT2</accession>
<keyword evidence="2" id="KW-1185">Reference proteome</keyword>
<evidence type="ECO:0000313" key="2">
    <source>
        <dbReference type="Proteomes" id="UP000622707"/>
    </source>
</evidence>
<proteinExistence type="predicted"/>
<sequence length="121" mass="12703">MPAPAVHVRFVGLLSSVRAEALARACIRGLDATYGDVACWDVCLQPPLAPWCSSGYAVRAQARMNDGSMISIRAQGSGLEDTVRDAFDGIEGLLLQEAGAHAAAHPAWRPTATDDARSLAA</sequence>
<comment type="caution">
    <text evidence="1">The sequence shown here is derived from an EMBL/GenBank/DDBJ whole genome shotgun (WGS) entry which is preliminary data.</text>
</comment>
<dbReference type="RefSeq" id="WP_201692955.1">
    <property type="nucleotide sequence ID" value="NZ_JAEQND010000017.1"/>
</dbReference>
<protein>
    <submittedName>
        <fullName evidence="1">Uncharacterized protein</fullName>
    </submittedName>
</protein>
<dbReference type="Proteomes" id="UP000622707">
    <property type="component" value="Unassembled WGS sequence"/>
</dbReference>
<dbReference type="EMBL" id="JAEQND010000017">
    <property type="protein sequence ID" value="MBL0428324.1"/>
    <property type="molecule type" value="Genomic_DNA"/>
</dbReference>
<reference evidence="1 2" key="1">
    <citation type="journal article" date="2017" name="Int. J. Syst. Evol. Microbiol.">
        <title>Ramlibacter alkalitolerans sp. nov., alkali-tolerant bacterium isolated from soil of ginseng.</title>
        <authorList>
            <person name="Lee D.H."/>
            <person name="Cha C.J."/>
        </authorList>
    </citation>
    <scope>NUCLEOTIDE SEQUENCE [LARGE SCALE GENOMIC DNA]</scope>
    <source>
        <strain evidence="1 2">KACC 19305</strain>
    </source>
</reference>
<organism evidence="1 2">
    <name type="scientific">Ramlibacter alkalitolerans</name>
    <dbReference type="NCBI Taxonomy" id="2039631"/>
    <lineage>
        <taxon>Bacteria</taxon>
        <taxon>Pseudomonadati</taxon>
        <taxon>Pseudomonadota</taxon>
        <taxon>Betaproteobacteria</taxon>
        <taxon>Burkholderiales</taxon>
        <taxon>Comamonadaceae</taxon>
        <taxon>Ramlibacter</taxon>
    </lineage>
</organism>
<gene>
    <name evidence="1" type="ORF">JI746_24685</name>
</gene>
<name>A0ABS1JVT2_9BURK</name>